<dbReference type="SUPFAM" id="SSF48452">
    <property type="entry name" value="TPR-like"/>
    <property type="match status" value="3"/>
</dbReference>
<comment type="similarity">
    <text evidence="1">Belongs to the CNOT10 family.</text>
</comment>
<reference evidence="4" key="1">
    <citation type="journal article" date="2010" name="Genome Biol.">
        <title>Genome sequence of the necrotrophic plant pathogen Pythium ultimum reveals original pathogenicity mechanisms and effector repertoire.</title>
        <authorList>
            <person name="Levesque C.A."/>
            <person name="Brouwer H."/>
            <person name="Cano L."/>
            <person name="Hamilton J.P."/>
            <person name="Holt C."/>
            <person name="Huitema E."/>
            <person name="Raffaele S."/>
            <person name="Robideau G.P."/>
            <person name="Thines M."/>
            <person name="Win J."/>
            <person name="Zerillo M.M."/>
            <person name="Beakes G.W."/>
            <person name="Boore J.L."/>
            <person name="Busam D."/>
            <person name="Dumas B."/>
            <person name="Ferriera S."/>
            <person name="Fuerstenberg S.I."/>
            <person name="Gachon C.M."/>
            <person name="Gaulin E."/>
            <person name="Govers F."/>
            <person name="Grenville-Briggs L."/>
            <person name="Horner N."/>
            <person name="Hostetler J."/>
            <person name="Jiang R.H."/>
            <person name="Johnson J."/>
            <person name="Krajaejun T."/>
            <person name="Lin H."/>
            <person name="Meijer H.J."/>
            <person name="Moore B."/>
            <person name="Morris P."/>
            <person name="Phuntmart V."/>
            <person name="Puiu D."/>
            <person name="Shetty J."/>
            <person name="Stajich J.E."/>
            <person name="Tripathy S."/>
            <person name="Wawra S."/>
            <person name="van West P."/>
            <person name="Whitty B.R."/>
            <person name="Coutinho P.M."/>
            <person name="Henrissat B."/>
            <person name="Martin F."/>
            <person name="Thomas P.D."/>
            <person name="Tyler B.M."/>
            <person name="De Vries R.P."/>
            <person name="Kamoun S."/>
            <person name="Yandell M."/>
            <person name="Tisserat N."/>
            <person name="Buell C.R."/>
        </authorList>
    </citation>
    <scope>NUCLEOTIDE SEQUENCE</scope>
    <source>
        <strain evidence="4">DAOM:BR144</strain>
    </source>
</reference>
<dbReference type="PANTHER" id="PTHR12979:SF5">
    <property type="entry name" value="CCR4-NOT TRANSCRIPTION COMPLEX SUBUNIT 10"/>
    <property type="match status" value="1"/>
</dbReference>
<dbReference type="InterPro" id="IPR039740">
    <property type="entry name" value="CNOT10"/>
</dbReference>
<dbReference type="OMA" id="PECSRMY"/>
<dbReference type="eggNOG" id="KOG2471">
    <property type="taxonomic scope" value="Eukaryota"/>
</dbReference>
<dbReference type="GO" id="GO:0006402">
    <property type="term" value="P:mRNA catabolic process"/>
    <property type="evidence" value="ECO:0007669"/>
    <property type="project" value="TreeGrafter"/>
</dbReference>
<organism evidence="3 4">
    <name type="scientific">Globisporangium ultimum (strain ATCC 200006 / CBS 805.95 / DAOM BR144)</name>
    <name type="common">Pythium ultimum</name>
    <dbReference type="NCBI Taxonomy" id="431595"/>
    <lineage>
        <taxon>Eukaryota</taxon>
        <taxon>Sar</taxon>
        <taxon>Stramenopiles</taxon>
        <taxon>Oomycota</taxon>
        <taxon>Peronosporomycetes</taxon>
        <taxon>Pythiales</taxon>
        <taxon>Pythiaceae</taxon>
        <taxon>Globisporangium</taxon>
    </lineage>
</organism>
<evidence type="ECO:0000256" key="1">
    <source>
        <dbReference type="ARBA" id="ARBA00010080"/>
    </source>
</evidence>
<reference evidence="4" key="2">
    <citation type="submission" date="2010-04" db="EMBL/GenBank/DDBJ databases">
        <authorList>
            <person name="Buell R."/>
            <person name="Hamilton J."/>
            <person name="Hostetler J."/>
        </authorList>
    </citation>
    <scope>NUCLEOTIDE SEQUENCE [LARGE SCALE GENOMIC DNA]</scope>
    <source>
        <strain evidence="4">DAOM:BR144</strain>
    </source>
</reference>
<dbReference type="STRING" id="431595.K3WKN5"/>
<dbReference type="Pfam" id="PF13181">
    <property type="entry name" value="TPR_8"/>
    <property type="match status" value="1"/>
</dbReference>
<dbReference type="EMBL" id="GL376633">
    <property type="status" value="NOT_ANNOTATED_CDS"/>
    <property type="molecule type" value="Genomic_DNA"/>
</dbReference>
<evidence type="ECO:0000313" key="3">
    <source>
        <dbReference type="EnsemblProtists" id="PYU1_T005527"/>
    </source>
</evidence>
<sequence length="720" mass="79109">MWGESRGKENKSSLAHRAQQKYNAGKYIEAIDALQKLAEEIAPERDSKVQHNLLLAGFVAGNTSAKELELSLRNLLSSILDAADKKVDAGADYEVKFAAERESSFIRYNLAACLFHQKQYAAASAVLEAVMRKIDPIDERVAMHVCFLYLDIILHSSRGCVTTERERFSALKKAQSIMVYLEKPHRFNGQLEHHHESSAAAASSADASGSSSSSAVESEQQRKNRWDVTEFRFRLHLYKAKFVLLAGNLKTAKKEVKSALEIFQKEIKSRERTDESGAAGNSAALTTAGSWDKTSTSISYPSLQVQNSTALFLKANLEYLRKNYKKCVKLLASCSQEAVDESVFLNNMGCIHFQMGQRKAAQSYFSRALEASGKSKKPHADAVVVTSSSQFEILYNNGVHLLLQGDYSLAFRCFHASSRLLFNRPKLWLRMGECCTAAFAQQQKLAAVAGNKSGLIQGIVGSGSHRRVLLPTSIPTSASQDIELPEKNGKLNHSQYNQANGPNGAPKMNLPFAAKCFKNVVLLCNQLQEAANNNANGESAAASAPSSSPDADGIDAAVLSREALDNLRQKALVNLSYVYLSMYEPQLAITSAKELLALPTCSRSNRFLARSYAAEALCMLSRAAEATEVLQSERELLVMADDYAREAKTQVSRARSGIHVNNATTLLLQGRMSEAEESVTRAVRENPNCRESLELLVYVLLKKGDTKKAARVLKEAQVAQ</sequence>
<feature type="region of interest" description="Disordered" evidence="2">
    <location>
        <begin position="191"/>
        <end position="221"/>
    </location>
</feature>
<evidence type="ECO:0000256" key="2">
    <source>
        <dbReference type="SAM" id="MobiDB-lite"/>
    </source>
</evidence>
<dbReference type="SMART" id="SM00028">
    <property type="entry name" value="TPR"/>
    <property type="match status" value="6"/>
</dbReference>
<dbReference type="HOGENOM" id="CLU_013100_0_0_1"/>
<dbReference type="GO" id="GO:0017148">
    <property type="term" value="P:negative regulation of translation"/>
    <property type="evidence" value="ECO:0007669"/>
    <property type="project" value="TreeGrafter"/>
</dbReference>
<dbReference type="EnsemblProtists" id="PYU1_T005527">
    <property type="protein sequence ID" value="PYU1_T005527"/>
    <property type="gene ID" value="PYU1_G005516"/>
</dbReference>
<dbReference type="GO" id="GO:0030014">
    <property type="term" value="C:CCR4-NOT complex"/>
    <property type="evidence" value="ECO:0007669"/>
    <property type="project" value="InterPro"/>
</dbReference>
<dbReference type="InterPro" id="IPR011990">
    <property type="entry name" value="TPR-like_helical_dom_sf"/>
</dbReference>
<name>K3WKN5_GLOUD</name>
<dbReference type="VEuPathDB" id="FungiDB:PYU1_G005516"/>
<dbReference type="InParanoid" id="K3WKN5"/>
<evidence type="ECO:0000313" key="4">
    <source>
        <dbReference type="Proteomes" id="UP000019132"/>
    </source>
</evidence>
<dbReference type="Proteomes" id="UP000019132">
    <property type="component" value="Unassembled WGS sequence"/>
</dbReference>
<dbReference type="Gene3D" id="1.25.40.10">
    <property type="entry name" value="Tetratricopeptide repeat domain"/>
    <property type="match status" value="2"/>
</dbReference>
<dbReference type="Pfam" id="PF13432">
    <property type="entry name" value="TPR_16"/>
    <property type="match status" value="1"/>
</dbReference>
<reference evidence="3" key="3">
    <citation type="submission" date="2015-02" db="UniProtKB">
        <authorList>
            <consortium name="EnsemblProtists"/>
        </authorList>
    </citation>
    <scope>IDENTIFICATION</scope>
    <source>
        <strain evidence="3">DAOM BR144</strain>
    </source>
</reference>
<protein>
    <recommendedName>
        <fullName evidence="5">CCR4-NOT transcription complex subunit 10</fullName>
    </recommendedName>
</protein>
<evidence type="ECO:0008006" key="5">
    <source>
        <dbReference type="Google" id="ProtNLM"/>
    </source>
</evidence>
<keyword evidence="4" id="KW-1185">Reference proteome</keyword>
<accession>K3WKN5</accession>
<dbReference type="PANTHER" id="PTHR12979">
    <property type="entry name" value="CCR4-NOT TRANSCRIPTION COMPLEX SUBUNIT 10"/>
    <property type="match status" value="1"/>
</dbReference>
<dbReference type="AlphaFoldDB" id="K3WKN5"/>
<proteinExistence type="inferred from homology"/>
<dbReference type="InterPro" id="IPR019734">
    <property type="entry name" value="TPR_rpt"/>
</dbReference>
<feature type="compositionally biased region" description="Low complexity" evidence="2">
    <location>
        <begin position="198"/>
        <end position="215"/>
    </location>
</feature>